<gene>
    <name evidence="1" type="ORF">AMECASPLE_037545</name>
</gene>
<dbReference type="Proteomes" id="UP001469553">
    <property type="component" value="Unassembled WGS sequence"/>
</dbReference>
<evidence type="ECO:0000313" key="2">
    <source>
        <dbReference type="Proteomes" id="UP001469553"/>
    </source>
</evidence>
<reference evidence="1 2" key="1">
    <citation type="submission" date="2021-06" db="EMBL/GenBank/DDBJ databases">
        <authorList>
            <person name="Palmer J.M."/>
        </authorList>
    </citation>
    <scope>NUCLEOTIDE SEQUENCE [LARGE SCALE GENOMIC DNA]</scope>
    <source>
        <strain evidence="1 2">AS_MEX2019</strain>
        <tissue evidence="1">Muscle</tissue>
    </source>
</reference>
<accession>A0ABV0Z7K0</accession>
<proteinExistence type="predicted"/>
<organism evidence="1 2">
    <name type="scientific">Ameca splendens</name>
    <dbReference type="NCBI Taxonomy" id="208324"/>
    <lineage>
        <taxon>Eukaryota</taxon>
        <taxon>Metazoa</taxon>
        <taxon>Chordata</taxon>
        <taxon>Craniata</taxon>
        <taxon>Vertebrata</taxon>
        <taxon>Euteleostomi</taxon>
        <taxon>Actinopterygii</taxon>
        <taxon>Neopterygii</taxon>
        <taxon>Teleostei</taxon>
        <taxon>Neoteleostei</taxon>
        <taxon>Acanthomorphata</taxon>
        <taxon>Ovalentaria</taxon>
        <taxon>Atherinomorphae</taxon>
        <taxon>Cyprinodontiformes</taxon>
        <taxon>Goodeidae</taxon>
        <taxon>Ameca</taxon>
    </lineage>
</organism>
<protein>
    <submittedName>
        <fullName evidence="1">Uncharacterized protein</fullName>
    </submittedName>
</protein>
<sequence length="106" mass="12262">PDLKVTELIFTAIHKNIGHNEHNHVQSHLHQRYLIPNAPSAIKSPVEVCDVVGFVTMWFWIGPKCRQELGRIIFVIQRFIYKVKNVAKSLQVSQGKTWQKTKHNHG</sequence>
<evidence type="ECO:0000313" key="1">
    <source>
        <dbReference type="EMBL" id="MEQ2301580.1"/>
    </source>
</evidence>
<name>A0ABV0Z7K0_9TELE</name>
<feature type="non-terminal residue" evidence="1">
    <location>
        <position position="1"/>
    </location>
</feature>
<dbReference type="EMBL" id="JAHRIP010053430">
    <property type="protein sequence ID" value="MEQ2301580.1"/>
    <property type="molecule type" value="Genomic_DNA"/>
</dbReference>
<keyword evidence="2" id="KW-1185">Reference proteome</keyword>
<comment type="caution">
    <text evidence="1">The sequence shown here is derived from an EMBL/GenBank/DDBJ whole genome shotgun (WGS) entry which is preliminary data.</text>
</comment>